<evidence type="ECO:0000256" key="1">
    <source>
        <dbReference type="SAM" id="Coils"/>
    </source>
</evidence>
<reference evidence="2" key="1">
    <citation type="journal article" date="2020" name="Stud. Mycol.">
        <title>101 Dothideomycetes genomes: a test case for predicting lifestyles and emergence of pathogens.</title>
        <authorList>
            <person name="Haridas S."/>
            <person name="Albert R."/>
            <person name="Binder M."/>
            <person name="Bloem J."/>
            <person name="Labutti K."/>
            <person name="Salamov A."/>
            <person name="Andreopoulos B."/>
            <person name="Baker S."/>
            <person name="Barry K."/>
            <person name="Bills G."/>
            <person name="Bluhm B."/>
            <person name="Cannon C."/>
            <person name="Castanera R."/>
            <person name="Culley D."/>
            <person name="Daum C."/>
            <person name="Ezra D."/>
            <person name="Gonzalez J."/>
            <person name="Henrissat B."/>
            <person name="Kuo A."/>
            <person name="Liang C."/>
            <person name="Lipzen A."/>
            <person name="Lutzoni F."/>
            <person name="Magnuson J."/>
            <person name="Mondo S."/>
            <person name="Nolan M."/>
            <person name="Ohm R."/>
            <person name="Pangilinan J."/>
            <person name="Park H.-J."/>
            <person name="Ramirez L."/>
            <person name="Alfaro M."/>
            <person name="Sun H."/>
            <person name="Tritt A."/>
            <person name="Yoshinaga Y."/>
            <person name="Zwiers L.-H."/>
            <person name="Turgeon B."/>
            <person name="Goodwin S."/>
            <person name="Spatafora J."/>
            <person name="Crous P."/>
            <person name="Grigoriev I."/>
        </authorList>
    </citation>
    <scope>NUCLEOTIDE SEQUENCE</scope>
    <source>
        <strain evidence="2">CBS 122368</strain>
    </source>
</reference>
<keyword evidence="1" id="KW-0175">Coiled coil</keyword>
<dbReference type="Proteomes" id="UP000800094">
    <property type="component" value="Unassembled WGS sequence"/>
</dbReference>
<feature type="coiled-coil region" evidence="1">
    <location>
        <begin position="218"/>
        <end position="245"/>
    </location>
</feature>
<protein>
    <submittedName>
        <fullName evidence="2">Uncharacterized protein</fullName>
    </submittedName>
</protein>
<dbReference type="AlphaFoldDB" id="A0A6A6HUG6"/>
<dbReference type="EMBL" id="ML987210">
    <property type="protein sequence ID" value="KAF2241746.1"/>
    <property type="molecule type" value="Genomic_DNA"/>
</dbReference>
<sequence>MGIIKKSDSQKYRGRPVNWNQEIGEAINPDLVSWRTKMKKQTASIAALLDTAIKSACDEVSTFISQSSLPVPLKAVALEEWKQRQAKVLEKSACLDMVLREALRKIYKYASTETDIRCMISRVNAAKYEKIQKMPVIESWFHKQKAAMEEAMLPKNSEEEDMLDRISDHLHKEAKRQLELAFSTFLAGLVDELQTFDDHMGERLPPEYQLTDSDLKIRDGLKALLPELEQQVADLSKLLTESQGKRDRDEVEVVEESETPTKRLRFTFAV</sequence>
<dbReference type="RefSeq" id="XP_033676750.1">
    <property type="nucleotide sequence ID" value="XM_033830381.1"/>
</dbReference>
<keyword evidence="3" id="KW-1185">Reference proteome</keyword>
<accession>A0A6A6HUG6</accession>
<organism evidence="2 3">
    <name type="scientific">Trematosphaeria pertusa</name>
    <dbReference type="NCBI Taxonomy" id="390896"/>
    <lineage>
        <taxon>Eukaryota</taxon>
        <taxon>Fungi</taxon>
        <taxon>Dikarya</taxon>
        <taxon>Ascomycota</taxon>
        <taxon>Pezizomycotina</taxon>
        <taxon>Dothideomycetes</taxon>
        <taxon>Pleosporomycetidae</taxon>
        <taxon>Pleosporales</taxon>
        <taxon>Massarineae</taxon>
        <taxon>Trematosphaeriaceae</taxon>
        <taxon>Trematosphaeria</taxon>
    </lineage>
</organism>
<evidence type="ECO:0000313" key="2">
    <source>
        <dbReference type="EMBL" id="KAF2241746.1"/>
    </source>
</evidence>
<evidence type="ECO:0000313" key="3">
    <source>
        <dbReference type="Proteomes" id="UP000800094"/>
    </source>
</evidence>
<dbReference type="OrthoDB" id="10562877at2759"/>
<gene>
    <name evidence="2" type="ORF">BU26DRAFT_524903</name>
</gene>
<proteinExistence type="predicted"/>
<name>A0A6A6HUG6_9PLEO</name>
<dbReference type="GeneID" id="54583711"/>